<sequence>MTLSRGNLGFTMALVLCQAWFTFHGTTAAAAGPGQNSETAARASWRPVRGAAAPDLATRSATPASNAARVSVVRQASAQEEIMPAPIVDAGSVPMDGQIVVHEGHHEIVMGDPAMFSGGCGCGDAGCDGFACDSMGCNSCGPAGCGELIGNNTWRPCLTLCLPQDGWFSAEYLGWYQDGMSLPPLVSSNTTTVTRPQAGVIGSPGYTTLFGDDEILDGEIEGVRIGFGIWLDNCHTWGIGADMFNVGEISTRYENSSDGSPVLARPFFNTSTGLEDSELVAFPGVVSGRVTVDATSEFQGWGVHFKRLRCADEGCTGGFLCGCPQHFCRRTEGLFGYRGLQLDESVAIQERLTGTAGEQFVISDSFTTRNQFNGFDLGWTQRLVRGYWTLDTGVRLALGTNRQTVTIAGSSVITDPTGTPSTPQTFQGGLLAQRSNIGSYTQDEFAVVPELNAKLGYQLTDNLRLTVGYTFIYWSNVVRPGEHIDTDLNPALLPPESDPFTGVLRPSFAFDTTDYWAQGISVGGEYRW</sequence>
<organism evidence="2 3">
    <name type="scientific">Crateriforma conspicua</name>
    <dbReference type="NCBI Taxonomy" id="2527996"/>
    <lineage>
        <taxon>Bacteria</taxon>
        <taxon>Pseudomonadati</taxon>
        <taxon>Planctomycetota</taxon>
        <taxon>Planctomycetia</taxon>
        <taxon>Planctomycetales</taxon>
        <taxon>Planctomycetaceae</taxon>
        <taxon>Crateriforma</taxon>
    </lineage>
</organism>
<dbReference type="EMBL" id="SJPL01000001">
    <property type="protein sequence ID" value="TWT67885.1"/>
    <property type="molecule type" value="Genomic_DNA"/>
</dbReference>
<dbReference type="InterPro" id="IPR011446">
    <property type="entry name" value="BBP7"/>
</dbReference>
<keyword evidence="3" id="KW-1185">Reference proteome</keyword>
<protein>
    <recommendedName>
        <fullName evidence="4">Protein containing DUF1551</fullName>
    </recommendedName>
</protein>
<dbReference type="Pfam" id="PF07585">
    <property type="entry name" value="BBP7"/>
    <property type="match status" value="1"/>
</dbReference>
<name>A0A5C5Y0T9_9PLAN</name>
<evidence type="ECO:0000256" key="1">
    <source>
        <dbReference type="SAM" id="MobiDB-lite"/>
    </source>
</evidence>
<comment type="caution">
    <text evidence="2">The sequence shown here is derived from an EMBL/GenBank/DDBJ whole genome shotgun (WGS) entry which is preliminary data.</text>
</comment>
<evidence type="ECO:0000313" key="2">
    <source>
        <dbReference type="EMBL" id="TWT67885.1"/>
    </source>
</evidence>
<accession>A0A5C5Y0T9</accession>
<reference evidence="2 3" key="1">
    <citation type="submission" date="2019-02" db="EMBL/GenBank/DDBJ databases">
        <title>Deep-cultivation of Planctomycetes and their phenomic and genomic characterization uncovers novel biology.</title>
        <authorList>
            <person name="Wiegand S."/>
            <person name="Jogler M."/>
            <person name="Boedeker C."/>
            <person name="Pinto D."/>
            <person name="Vollmers J."/>
            <person name="Rivas-Marin E."/>
            <person name="Kohn T."/>
            <person name="Peeters S.H."/>
            <person name="Heuer A."/>
            <person name="Rast P."/>
            <person name="Oberbeckmann S."/>
            <person name="Bunk B."/>
            <person name="Jeske O."/>
            <person name="Meyerdierks A."/>
            <person name="Storesund J.E."/>
            <person name="Kallscheuer N."/>
            <person name="Luecker S."/>
            <person name="Lage O.M."/>
            <person name="Pohl T."/>
            <person name="Merkel B.J."/>
            <person name="Hornburger P."/>
            <person name="Mueller R.-W."/>
            <person name="Bruemmer F."/>
            <person name="Labrenz M."/>
            <person name="Spormann A.M."/>
            <person name="Op Den Camp H."/>
            <person name="Overmann J."/>
            <person name="Amann R."/>
            <person name="Jetten M.S.M."/>
            <person name="Mascher T."/>
            <person name="Medema M.H."/>
            <person name="Devos D.P."/>
            <person name="Kaster A.-K."/>
            <person name="Ovreas L."/>
            <person name="Rohde M."/>
            <person name="Galperin M.Y."/>
            <person name="Jogler C."/>
        </authorList>
    </citation>
    <scope>NUCLEOTIDE SEQUENCE [LARGE SCALE GENOMIC DNA]</scope>
    <source>
        <strain evidence="2 3">Pan14r</strain>
    </source>
</reference>
<feature type="region of interest" description="Disordered" evidence="1">
    <location>
        <begin position="28"/>
        <end position="47"/>
    </location>
</feature>
<evidence type="ECO:0008006" key="4">
    <source>
        <dbReference type="Google" id="ProtNLM"/>
    </source>
</evidence>
<dbReference type="AlphaFoldDB" id="A0A5C5Y0T9"/>
<gene>
    <name evidence="2" type="ORF">Pan14r_01230</name>
</gene>
<evidence type="ECO:0000313" key="3">
    <source>
        <dbReference type="Proteomes" id="UP000317238"/>
    </source>
</evidence>
<proteinExistence type="predicted"/>
<dbReference type="Proteomes" id="UP000317238">
    <property type="component" value="Unassembled WGS sequence"/>
</dbReference>